<protein>
    <submittedName>
        <fullName evidence="7">Transcriptional regulatory protein TetR</fullName>
    </submittedName>
</protein>
<dbReference type="SUPFAM" id="SSF48498">
    <property type="entry name" value="Tetracyclin repressor-like, C-terminal domain"/>
    <property type="match status" value="1"/>
</dbReference>
<dbReference type="InterPro" id="IPR041347">
    <property type="entry name" value="MftR_C"/>
</dbReference>
<dbReference type="NCBIfam" id="TIGR03968">
    <property type="entry name" value="mycofact_TetR"/>
    <property type="match status" value="1"/>
</dbReference>
<dbReference type="Gene3D" id="1.10.10.60">
    <property type="entry name" value="Homeodomain-like"/>
    <property type="match status" value="1"/>
</dbReference>
<dbReference type="InterPro" id="IPR009057">
    <property type="entry name" value="Homeodomain-like_sf"/>
</dbReference>
<keyword evidence="3" id="KW-0804">Transcription</keyword>
<dbReference type="PROSITE" id="PS50977">
    <property type="entry name" value="HTH_TETR_2"/>
    <property type="match status" value="1"/>
</dbReference>
<dbReference type="PRINTS" id="PR00455">
    <property type="entry name" value="HTHTETR"/>
</dbReference>
<evidence type="ECO:0000313" key="7">
    <source>
        <dbReference type="EMBL" id="GGD70057.1"/>
    </source>
</evidence>
<dbReference type="Pfam" id="PF17754">
    <property type="entry name" value="TetR_C_14"/>
    <property type="match status" value="1"/>
</dbReference>
<evidence type="ECO:0000256" key="3">
    <source>
        <dbReference type="ARBA" id="ARBA00023163"/>
    </source>
</evidence>
<keyword evidence="2 4" id="KW-0238">DNA-binding</keyword>
<evidence type="ECO:0000313" key="8">
    <source>
        <dbReference type="Proteomes" id="UP000629365"/>
    </source>
</evidence>
<dbReference type="PROSITE" id="PS01081">
    <property type="entry name" value="HTH_TETR_1"/>
    <property type="match status" value="1"/>
</dbReference>
<name>A0ABQ1RH22_9MICO</name>
<feature type="domain" description="HTH tetR-type" evidence="6">
    <location>
        <begin position="17"/>
        <end position="77"/>
    </location>
</feature>
<dbReference type="Proteomes" id="UP000629365">
    <property type="component" value="Unassembled WGS sequence"/>
</dbReference>
<dbReference type="InterPro" id="IPR023772">
    <property type="entry name" value="DNA-bd_HTH_TetR-type_CS"/>
</dbReference>
<dbReference type="Pfam" id="PF00440">
    <property type="entry name" value="TetR_N"/>
    <property type="match status" value="1"/>
</dbReference>
<evidence type="ECO:0000259" key="6">
    <source>
        <dbReference type="PROSITE" id="PS50977"/>
    </source>
</evidence>
<dbReference type="PANTHER" id="PTHR30055">
    <property type="entry name" value="HTH-TYPE TRANSCRIPTIONAL REGULATOR RUTR"/>
    <property type="match status" value="1"/>
</dbReference>
<evidence type="ECO:0000256" key="2">
    <source>
        <dbReference type="ARBA" id="ARBA00023125"/>
    </source>
</evidence>
<reference evidence="8" key="1">
    <citation type="journal article" date="2019" name="Int. J. Syst. Evol. Microbiol.">
        <title>The Global Catalogue of Microorganisms (GCM) 10K type strain sequencing project: providing services to taxonomists for standard genome sequencing and annotation.</title>
        <authorList>
            <consortium name="The Broad Institute Genomics Platform"/>
            <consortium name="The Broad Institute Genome Sequencing Center for Infectious Disease"/>
            <person name="Wu L."/>
            <person name="Ma J."/>
        </authorList>
    </citation>
    <scope>NUCLEOTIDE SEQUENCE [LARGE SCALE GENOMIC DNA]</scope>
    <source>
        <strain evidence="8">CCM 7640</strain>
    </source>
</reference>
<sequence>MDKISSEPRARPGRQPSTSHAELSHIALAMFVERGFEATTIDDIVTAAGIGRRTFFRYFASKNDLPWGEFDELIARMRAYLAAIPTELPLIEALKASVIEFNRFPPEEIPYHRQRMKLILTNPTLVAHSTLRYEEWRRVISDFVASRLGIASNRLEPQAMAWALLGVSISAYEQWLQHDDSDLTQLLEAAYDMLSTSFVAGRPA</sequence>
<dbReference type="Gene3D" id="1.10.357.10">
    <property type="entry name" value="Tetracycline Repressor, domain 2"/>
    <property type="match status" value="1"/>
</dbReference>
<comment type="caution">
    <text evidence="7">The sequence shown here is derived from an EMBL/GenBank/DDBJ whole genome shotgun (WGS) entry which is preliminary data.</text>
</comment>
<dbReference type="InterPro" id="IPR036271">
    <property type="entry name" value="Tet_transcr_reg_TetR-rel_C_sf"/>
</dbReference>
<gene>
    <name evidence="7" type="ORF">GCM10007269_11590</name>
</gene>
<keyword evidence="1" id="KW-0805">Transcription regulation</keyword>
<dbReference type="InterPro" id="IPR023851">
    <property type="entry name" value="Tscrpt_reg_TetR-type"/>
</dbReference>
<evidence type="ECO:0000256" key="1">
    <source>
        <dbReference type="ARBA" id="ARBA00023015"/>
    </source>
</evidence>
<accession>A0ABQ1RH22</accession>
<dbReference type="PANTHER" id="PTHR30055:SF238">
    <property type="entry name" value="MYCOFACTOCIN BIOSYNTHESIS TRANSCRIPTIONAL REGULATOR MFTR-RELATED"/>
    <property type="match status" value="1"/>
</dbReference>
<dbReference type="InterPro" id="IPR050109">
    <property type="entry name" value="HTH-type_TetR-like_transc_reg"/>
</dbReference>
<feature type="region of interest" description="Disordered" evidence="5">
    <location>
        <begin position="1"/>
        <end position="21"/>
    </location>
</feature>
<feature type="DNA-binding region" description="H-T-H motif" evidence="4">
    <location>
        <begin position="40"/>
        <end position="59"/>
    </location>
</feature>
<dbReference type="SUPFAM" id="SSF46689">
    <property type="entry name" value="Homeodomain-like"/>
    <property type="match status" value="1"/>
</dbReference>
<evidence type="ECO:0000256" key="4">
    <source>
        <dbReference type="PROSITE-ProRule" id="PRU00335"/>
    </source>
</evidence>
<organism evidence="7 8">
    <name type="scientific">Microbacterium murale</name>
    <dbReference type="NCBI Taxonomy" id="1081040"/>
    <lineage>
        <taxon>Bacteria</taxon>
        <taxon>Bacillati</taxon>
        <taxon>Actinomycetota</taxon>
        <taxon>Actinomycetes</taxon>
        <taxon>Micrococcales</taxon>
        <taxon>Microbacteriaceae</taxon>
        <taxon>Microbacterium</taxon>
    </lineage>
</organism>
<feature type="compositionally biased region" description="Basic and acidic residues" evidence="5">
    <location>
        <begin position="1"/>
        <end position="10"/>
    </location>
</feature>
<dbReference type="InterPro" id="IPR001647">
    <property type="entry name" value="HTH_TetR"/>
</dbReference>
<proteinExistence type="predicted"/>
<evidence type="ECO:0000256" key="5">
    <source>
        <dbReference type="SAM" id="MobiDB-lite"/>
    </source>
</evidence>
<keyword evidence="8" id="KW-1185">Reference proteome</keyword>
<dbReference type="EMBL" id="BMCM01000001">
    <property type="protein sequence ID" value="GGD70057.1"/>
    <property type="molecule type" value="Genomic_DNA"/>
</dbReference>